<dbReference type="Proteomes" id="UP000051401">
    <property type="component" value="Unassembled WGS sequence"/>
</dbReference>
<dbReference type="EMBL" id="CP031598">
    <property type="protein sequence ID" value="QEW28518.1"/>
    <property type="molecule type" value="Genomic_DNA"/>
</dbReference>
<dbReference type="SUPFAM" id="SSF56112">
    <property type="entry name" value="Protein kinase-like (PK-like)"/>
    <property type="match status" value="1"/>
</dbReference>
<name>A0A0T5P1I7_9RHOB</name>
<dbReference type="PATRIC" id="fig|540747.5.peg.4026"/>
<dbReference type="InterPro" id="IPR011009">
    <property type="entry name" value="Kinase-like_dom_sf"/>
</dbReference>
<evidence type="ECO:0000313" key="3">
    <source>
        <dbReference type="EMBL" id="QEW28518.1"/>
    </source>
</evidence>
<organism evidence="2 4">
    <name type="scientific">Roseovarius indicus</name>
    <dbReference type="NCBI Taxonomy" id="540747"/>
    <lineage>
        <taxon>Bacteria</taxon>
        <taxon>Pseudomonadati</taxon>
        <taxon>Pseudomonadota</taxon>
        <taxon>Alphaproteobacteria</taxon>
        <taxon>Rhodobacterales</taxon>
        <taxon>Roseobacteraceae</taxon>
        <taxon>Roseovarius</taxon>
    </lineage>
</organism>
<dbReference type="KEGG" id="rid:RIdsm_04349"/>
<reference evidence="3 5" key="2">
    <citation type="submission" date="2018-08" db="EMBL/GenBank/DDBJ databases">
        <title>Genetic Globetrotter - A new plasmid hitch-hiking vast phylogenetic and geographic distances.</title>
        <authorList>
            <person name="Vollmers J."/>
            <person name="Petersen J."/>
        </authorList>
    </citation>
    <scope>NUCLEOTIDE SEQUENCE [LARGE SCALE GENOMIC DNA]</scope>
    <source>
        <strain evidence="3 5">DSM 26383</strain>
    </source>
</reference>
<dbReference type="EMBL" id="LAXI01000030">
    <property type="protein sequence ID" value="KRS15005.1"/>
    <property type="molecule type" value="Genomic_DNA"/>
</dbReference>
<reference evidence="2 4" key="1">
    <citation type="submission" date="2015-04" db="EMBL/GenBank/DDBJ databases">
        <title>The draft genome sequence of Roseovarius indicus B108T.</title>
        <authorList>
            <person name="Li G."/>
            <person name="Lai Q."/>
            <person name="Shao Z."/>
            <person name="Yan P."/>
        </authorList>
    </citation>
    <scope>NUCLEOTIDE SEQUENCE [LARGE SCALE GENOMIC DNA]</scope>
    <source>
        <strain evidence="2 4">B108</strain>
    </source>
</reference>
<sequence length="348" mass="39610">MAKKTRNKRMDRVVESAERVFREKVKSISAPGGENRSSYRLHLPGRSIVATLRPTFQRTHLEAFTLRKLAPFCDDIPECLAVDDVIMFQSDVGSRRLNREIIARDPEDRLSLAAEAVASIFRIQIAGQKAGLRDILPHLGQNDEWIENFVHSADFLTELSSGRAADIDKDLLCARVATPATQFLKWDCRSGNAALGDDDRMRWFDFEYSGIRHGAEDLAWLLGDEVWPIDPDDMLAIITDAYDPALGHSLDDYLDYLALYTTFHCIQRLQLVTRESEKRGWQSMRRIRKYDDAGVHPHFAAHLCRVGAFFAHRNTLTAPIARDVEEAEQVFVTLLRDGMKQKMMESAC</sequence>
<protein>
    <recommendedName>
        <fullName evidence="1">Aminoglycoside phosphotransferase domain-containing protein</fullName>
    </recommendedName>
</protein>
<dbReference type="InterPro" id="IPR002575">
    <property type="entry name" value="Aminoglycoside_PTrfase"/>
</dbReference>
<dbReference type="Pfam" id="PF01636">
    <property type="entry name" value="APH"/>
    <property type="match status" value="1"/>
</dbReference>
<evidence type="ECO:0000313" key="5">
    <source>
        <dbReference type="Proteomes" id="UP000325785"/>
    </source>
</evidence>
<evidence type="ECO:0000259" key="1">
    <source>
        <dbReference type="Pfam" id="PF01636"/>
    </source>
</evidence>
<dbReference type="Gene3D" id="3.90.1200.10">
    <property type="match status" value="1"/>
</dbReference>
<evidence type="ECO:0000313" key="4">
    <source>
        <dbReference type="Proteomes" id="UP000051401"/>
    </source>
</evidence>
<feature type="domain" description="Aminoglycoside phosphotransferase" evidence="1">
    <location>
        <begin position="32"/>
        <end position="237"/>
    </location>
</feature>
<keyword evidence="4" id="KW-1185">Reference proteome</keyword>
<dbReference type="Proteomes" id="UP000325785">
    <property type="component" value="Chromosome"/>
</dbReference>
<gene>
    <name evidence="3" type="ORF">RIdsm_04349</name>
    <name evidence="2" type="ORF">XM52_26330</name>
</gene>
<evidence type="ECO:0000313" key="2">
    <source>
        <dbReference type="EMBL" id="KRS15005.1"/>
    </source>
</evidence>
<proteinExistence type="predicted"/>
<accession>A0A0T5P1I7</accession>
<dbReference type="AlphaFoldDB" id="A0A0T5P1I7"/>
<dbReference type="RefSeq" id="WP_057821222.1">
    <property type="nucleotide sequence ID" value="NZ_CP031598.1"/>
</dbReference>
<dbReference type="STRING" id="540747.SAMN04488031_10537"/>